<proteinExistence type="inferred from homology"/>
<feature type="transmembrane region" description="Helical" evidence="9">
    <location>
        <begin position="177"/>
        <end position="201"/>
    </location>
</feature>
<dbReference type="EMBL" id="BMMF01000011">
    <property type="protein sequence ID" value="GGK44440.1"/>
    <property type="molecule type" value="Genomic_DNA"/>
</dbReference>
<keyword evidence="7 9" id="KW-0472">Membrane</keyword>
<keyword evidence="3" id="KW-1003">Cell membrane</keyword>
<organism evidence="10 11">
    <name type="scientific">Salinarimonas ramus</name>
    <dbReference type="NCBI Taxonomy" id="690164"/>
    <lineage>
        <taxon>Bacteria</taxon>
        <taxon>Pseudomonadati</taxon>
        <taxon>Pseudomonadota</taxon>
        <taxon>Alphaproteobacteria</taxon>
        <taxon>Hyphomicrobiales</taxon>
        <taxon>Salinarimonadaceae</taxon>
        <taxon>Salinarimonas</taxon>
    </lineage>
</organism>
<comment type="caution">
    <text evidence="10">The sequence shown here is derived from an EMBL/GenBank/DDBJ whole genome shotgun (WGS) entry which is preliminary data.</text>
</comment>
<evidence type="ECO:0000256" key="8">
    <source>
        <dbReference type="ARBA" id="ARBA00035655"/>
    </source>
</evidence>
<feature type="transmembrane region" description="Helical" evidence="9">
    <location>
        <begin position="256"/>
        <end position="286"/>
    </location>
</feature>
<evidence type="ECO:0000256" key="1">
    <source>
        <dbReference type="ARBA" id="ARBA00004429"/>
    </source>
</evidence>
<keyword evidence="6 9" id="KW-1133">Transmembrane helix</keyword>
<evidence type="ECO:0000256" key="3">
    <source>
        <dbReference type="ARBA" id="ARBA00022475"/>
    </source>
</evidence>
<keyword evidence="4" id="KW-0997">Cell inner membrane</keyword>
<evidence type="ECO:0000256" key="4">
    <source>
        <dbReference type="ARBA" id="ARBA00022519"/>
    </source>
</evidence>
<dbReference type="GO" id="GO:0005886">
    <property type="term" value="C:plasma membrane"/>
    <property type="evidence" value="ECO:0007669"/>
    <property type="project" value="UniProtKB-SubCell"/>
</dbReference>
<sequence>MAAGPRPDRIVPMIDLLAANLLRALLGFLAGAALGFAARRGRFCTLGAIEDAVYARDTRRLRAWALAIGVATAGVIALSAGTDLDLSRTIYVGPRLDWAGALVGGLLFGVGMALVGTCGFGMLLRLGGGDLKALLGFLVLGLSALMAMRGLTGLARIALLDPLAVDLSPLPSQTLPVLLGLAPGAATALALAVAGGFASLALAHEATRTSRKLLATGLAIGLLVTAGFAVTGVLGVDPFDDRRVESFTFVAPLGETLLWAALATGIAIDFPVGATLGVLAGAVLAARTAGEFFWEAPDDAREVKRHVLGAFLMGTGGVAALGCTIGQGVSGVATLSIGSFLALAAIFAGARLGLWILVER</sequence>
<keyword evidence="2" id="KW-0813">Transport</keyword>
<protein>
    <recommendedName>
        <fullName evidence="12">YeeE/YedE family protein</fullName>
    </recommendedName>
</protein>
<evidence type="ECO:0000256" key="6">
    <source>
        <dbReference type="ARBA" id="ARBA00022989"/>
    </source>
</evidence>
<dbReference type="Proteomes" id="UP000600449">
    <property type="component" value="Unassembled WGS sequence"/>
</dbReference>
<evidence type="ECO:0000313" key="11">
    <source>
        <dbReference type="Proteomes" id="UP000600449"/>
    </source>
</evidence>
<dbReference type="InterPro" id="IPR007272">
    <property type="entry name" value="Sulf_transp_TsuA/YedE"/>
</dbReference>
<comment type="similarity">
    <text evidence="8">Belongs to the TsuA/YedE (TC 9.B.102) family.</text>
</comment>
<evidence type="ECO:0000256" key="9">
    <source>
        <dbReference type="SAM" id="Phobius"/>
    </source>
</evidence>
<accession>A0A917V5X0</accession>
<evidence type="ECO:0000256" key="2">
    <source>
        <dbReference type="ARBA" id="ARBA00022448"/>
    </source>
</evidence>
<dbReference type="RefSeq" id="WP_244645551.1">
    <property type="nucleotide sequence ID" value="NZ_BMMF01000011.1"/>
</dbReference>
<dbReference type="PANTHER" id="PTHR30574:SF1">
    <property type="entry name" value="SULPHUR TRANSPORT DOMAIN-CONTAINING PROTEIN"/>
    <property type="match status" value="1"/>
</dbReference>
<feature type="transmembrane region" description="Helical" evidence="9">
    <location>
        <begin position="20"/>
        <end position="38"/>
    </location>
</feature>
<evidence type="ECO:0008006" key="12">
    <source>
        <dbReference type="Google" id="ProtNLM"/>
    </source>
</evidence>
<dbReference type="PANTHER" id="PTHR30574">
    <property type="entry name" value="INNER MEMBRANE PROTEIN YEDE"/>
    <property type="match status" value="1"/>
</dbReference>
<evidence type="ECO:0000256" key="7">
    <source>
        <dbReference type="ARBA" id="ARBA00023136"/>
    </source>
</evidence>
<keyword evidence="11" id="KW-1185">Reference proteome</keyword>
<feature type="transmembrane region" description="Helical" evidence="9">
    <location>
        <begin position="135"/>
        <end position="157"/>
    </location>
</feature>
<feature type="transmembrane region" description="Helical" evidence="9">
    <location>
        <begin position="335"/>
        <end position="358"/>
    </location>
</feature>
<comment type="subcellular location">
    <subcellularLocation>
        <location evidence="1">Cell inner membrane</location>
        <topology evidence="1">Multi-pass membrane protein</topology>
    </subcellularLocation>
</comment>
<feature type="transmembrane region" description="Helical" evidence="9">
    <location>
        <begin position="101"/>
        <end position="123"/>
    </location>
</feature>
<feature type="transmembrane region" description="Helical" evidence="9">
    <location>
        <begin position="63"/>
        <end position="81"/>
    </location>
</feature>
<keyword evidence="5 9" id="KW-0812">Transmembrane</keyword>
<gene>
    <name evidence="10" type="ORF">GCM10011322_34510</name>
</gene>
<name>A0A917V5X0_9HYPH</name>
<dbReference type="AlphaFoldDB" id="A0A917V5X0"/>
<reference evidence="10 11" key="1">
    <citation type="journal article" date="2014" name="Int. J. Syst. Evol. Microbiol.">
        <title>Complete genome sequence of Corynebacterium casei LMG S-19264T (=DSM 44701T), isolated from a smear-ripened cheese.</title>
        <authorList>
            <consortium name="US DOE Joint Genome Institute (JGI-PGF)"/>
            <person name="Walter F."/>
            <person name="Albersmeier A."/>
            <person name="Kalinowski J."/>
            <person name="Ruckert C."/>
        </authorList>
    </citation>
    <scope>NUCLEOTIDE SEQUENCE [LARGE SCALE GENOMIC DNA]</scope>
    <source>
        <strain evidence="10 11">CGMCC 1.9161</strain>
    </source>
</reference>
<feature type="transmembrane region" description="Helical" evidence="9">
    <location>
        <begin position="307"/>
        <end position="329"/>
    </location>
</feature>
<feature type="transmembrane region" description="Helical" evidence="9">
    <location>
        <begin position="213"/>
        <end position="236"/>
    </location>
</feature>
<dbReference type="Pfam" id="PF04143">
    <property type="entry name" value="Sulf_transp"/>
    <property type="match status" value="1"/>
</dbReference>
<evidence type="ECO:0000256" key="5">
    <source>
        <dbReference type="ARBA" id="ARBA00022692"/>
    </source>
</evidence>
<evidence type="ECO:0000313" key="10">
    <source>
        <dbReference type="EMBL" id="GGK44440.1"/>
    </source>
</evidence>